<dbReference type="KEGG" id="ccac:CcaHIS019_0502600"/>
<organism evidence="2 3">
    <name type="scientific">Cutaneotrichosporon cavernicola</name>
    <dbReference type="NCBI Taxonomy" id="279322"/>
    <lineage>
        <taxon>Eukaryota</taxon>
        <taxon>Fungi</taxon>
        <taxon>Dikarya</taxon>
        <taxon>Basidiomycota</taxon>
        <taxon>Agaricomycotina</taxon>
        <taxon>Tremellomycetes</taxon>
        <taxon>Trichosporonales</taxon>
        <taxon>Trichosporonaceae</taxon>
        <taxon>Cutaneotrichosporon</taxon>
    </lineage>
</organism>
<dbReference type="EMBL" id="AP028216">
    <property type="protein sequence ID" value="BEI92632.1"/>
    <property type="molecule type" value="Genomic_DNA"/>
</dbReference>
<dbReference type="InterPro" id="IPR027417">
    <property type="entry name" value="P-loop_NTPase"/>
</dbReference>
<dbReference type="Gene3D" id="3.40.50.300">
    <property type="entry name" value="P-loop containing nucleotide triphosphate hydrolases"/>
    <property type="match status" value="1"/>
</dbReference>
<dbReference type="AlphaFoldDB" id="A0AA48L647"/>
<dbReference type="Proteomes" id="UP001233271">
    <property type="component" value="Chromosome 5"/>
</dbReference>
<accession>A0AA48L647</accession>
<dbReference type="Pfam" id="PF13671">
    <property type="entry name" value="AAA_33"/>
    <property type="match status" value="1"/>
</dbReference>
<dbReference type="SUPFAM" id="SSF52540">
    <property type="entry name" value="P-loop containing nucleoside triphosphate hydrolases"/>
    <property type="match status" value="1"/>
</dbReference>
<evidence type="ECO:0000313" key="2">
    <source>
        <dbReference type="EMBL" id="BEI92632.1"/>
    </source>
</evidence>
<proteinExistence type="predicted"/>
<sequence>MFPTAPRGAQPVPPEVESAYAWRQHLTEPSTLPPISAQQLPPKPPPPPPQRDPQTLLVLAGLPGVGKSTFAHAIVAASEAPGWTGRKWVRTSQDDSRSGRRQEVEGDVRAALAKGVNVIVDRVDFNPEQRAHFIQLGMERTPRPRIRCLVLTASDKTLRERLEGRTDHPTLRDVGQAIGVLGRMRREWEAPRAGEGFDRILTLRESDTPAVWSGDEIVKILQRLDRSMPPRSYGAHRGGHGFGHPPRGRGASDHRSHSYHGRGYAPRGGLTGAALGPPTYGAQPWVARPARDAAPAPW</sequence>
<reference evidence="2" key="1">
    <citation type="journal article" date="2023" name="BMC Genomics">
        <title>Chromosome-level genome assemblies of Cutaneotrichosporon spp. (Trichosporonales, Basidiomycota) reveal imbalanced evolution between nucleotide sequences and chromosome synteny.</title>
        <authorList>
            <person name="Kobayashi Y."/>
            <person name="Kayamori A."/>
            <person name="Aoki K."/>
            <person name="Shiwa Y."/>
            <person name="Matsutani M."/>
            <person name="Fujita N."/>
            <person name="Sugita T."/>
            <person name="Iwasaki W."/>
            <person name="Tanaka N."/>
            <person name="Takashima M."/>
        </authorList>
    </citation>
    <scope>NUCLEOTIDE SEQUENCE</scope>
    <source>
        <strain evidence="2">HIS019</strain>
    </source>
</reference>
<feature type="compositionally biased region" description="Pro residues" evidence="1">
    <location>
        <begin position="41"/>
        <end position="51"/>
    </location>
</feature>
<dbReference type="RefSeq" id="XP_060457897.1">
    <property type="nucleotide sequence ID" value="XM_060601399.1"/>
</dbReference>
<evidence type="ECO:0008006" key="4">
    <source>
        <dbReference type="Google" id="ProtNLM"/>
    </source>
</evidence>
<evidence type="ECO:0000313" key="3">
    <source>
        <dbReference type="Proteomes" id="UP001233271"/>
    </source>
</evidence>
<dbReference type="GeneID" id="85496502"/>
<feature type="region of interest" description="Disordered" evidence="1">
    <location>
        <begin position="231"/>
        <end position="298"/>
    </location>
</feature>
<evidence type="ECO:0000256" key="1">
    <source>
        <dbReference type="SAM" id="MobiDB-lite"/>
    </source>
</evidence>
<gene>
    <name evidence="2" type="ORF">CcaverHIS019_0502600</name>
</gene>
<keyword evidence="3" id="KW-1185">Reference proteome</keyword>
<name>A0AA48L647_9TREE</name>
<feature type="region of interest" description="Disordered" evidence="1">
    <location>
        <begin position="25"/>
        <end position="53"/>
    </location>
</feature>
<protein>
    <recommendedName>
        <fullName evidence="4">P-loop containing nucleoside triphosphate hydrolase protein</fullName>
    </recommendedName>
</protein>